<sequence>MLSTLTKSLRTRLTAGFIVLTLVAAAIASTTAWYEARKSLNKLFDTQQLLFAKRLSVLDFNAANTADSQLPRSKKILKKHRGKLDDDTLAFAIFTTEGRLVLNDGDSGKGLTYSWHRDGFADGRLEDDDDLWRLVWLTTPDGHYRIVVGQEWDYRNDMALDIVSAQLTPWLIALPLMLVLLIWLVSSELAPLRKLTQKLQHRPPGDSSRLATQALPLEVRPLVEALNQLFERTEAFMQRERRFTSDAAHELRTPLAALKVQAEVAQLAEDDTQVRDQALNQLHHGIDRASRLVEQLLTLSRLDSLAELNDVQEVSLQTLLQENVMEAWHGAQREHIDIRLQMLEQSVIRRGQPLLLGLMLRNILDNAVRYSPAGSVVNVVLNEHDLEVIDNGPGVNPEYLASLGERFFRPPGQLKTGSGLGLSIVSRIAALHGMKATFGNVESGGFRVHISWS</sequence>
<evidence type="ECO:0000313" key="19">
    <source>
        <dbReference type="EMBL" id="ATF91030.1"/>
    </source>
</evidence>
<dbReference type="PANTHER" id="PTHR45436:SF14">
    <property type="entry name" value="SENSOR PROTEIN QSEC"/>
    <property type="match status" value="1"/>
</dbReference>
<dbReference type="InterPro" id="IPR005467">
    <property type="entry name" value="His_kinase_dom"/>
</dbReference>
<evidence type="ECO:0000256" key="2">
    <source>
        <dbReference type="ARBA" id="ARBA00004429"/>
    </source>
</evidence>
<evidence type="ECO:0000256" key="1">
    <source>
        <dbReference type="ARBA" id="ARBA00000085"/>
    </source>
</evidence>
<dbReference type="SUPFAM" id="SSF55874">
    <property type="entry name" value="ATPase domain of HSP90 chaperone/DNA topoisomerase II/histidine kinase"/>
    <property type="match status" value="1"/>
</dbReference>
<dbReference type="PROSITE" id="PS50885">
    <property type="entry name" value="HAMP"/>
    <property type="match status" value="1"/>
</dbReference>
<evidence type="ECO:0000256" key="8">
    <source>
        <dbReference type="ARBA" id="ARBA00022679"/>
    </source>
</evidence>
<dbReference type="EC" id="2.7.13.3" evidence="3"/>
<gene>
    <name evidence="20" type="primary">qseC</name>
    <name evidence="19" type="ORF">CO704_02480</name>
    <name evidence="20" type="ORF">NCTC12120_03343</name>
</gene>
<dbReference type="AlphaFoldDB" id="A0A291DT76"/>
<dbReference type="Gene3D" id="1.10.287.130">
    <property type="match status" value="1"/>
</dbReference>
<evidence type="ECO:0000256" key="9">
    <source>
        <dbReference type="ARBA" id="ARBA00022692"/>
    </source>
</evidence>
<dbReference type="InterPro" id="IPR013727">
    <property type="entry name" value="2CSK_N"/>
</dbReference>
<evidence type="ECO:0000256" key="3">
    <source>
        <dbReference type="ARBA" id="ARBA00012438"/>
    </source>
</evidence>
<dbReference type="Pfam" id="PF08521">
    <property type="entry name" value="2CSK_N"/>
    <property type="match status" value="1"/>
</dbReference>
<dbReference type="InterPro" id="IPR059132">
    <property type="entry name" value="QseC"/>
</dbReference>
<dbReference type="Pfam" id="PF00512">
    <property type="entry name" value="HisKA"/>
    <property type="match status" value="1"/>
</dbReference>
<dbReference type="PRINTS" id="PR00344">
    <property type="entry name" value="BCTRLSENSOR"/>
</dbReference>
<keyword evidence="13 16" id="KW-1133">Transmembrane helix</keyword>
<keyword evidence="9 16" id="KW-0812">Transmembrane</keyword>
<dbReference type="SMART" id="SM00387">
    <property type="entry name" value="HATPase_c"/>
    <property type="match status" value="1"/>
</dbReference>
<evidence type="ECO:0000256" key="16">
    <source>
        <dbReference type="SAM" id="Phobius"/>
    </source>
</evidence>
<comment type="catalytic activity">
    <reaction evidence="1">
        <text>ATP + protein L-histidine = ADP + protein N-phospho-L-histidine.</text>
        <dbReference type="EC" id="2.7.13.3"/>
    </reaction>
</comment>
<evidence type="ECO:0000256" key="12">
    <source>
        <dbReference type="ARBA" id="ARBA00022840"/>
    </source>
</evidence>
<dbReference type="Proteomes" id="UP000251197">
    <property type="component" value="Unassembled WGS sequence"/>
</dbReference>
<keyword evidence="11 19" id="KW-0418">Kinase</keyword>
<dbReference type="GO" id="GO:0005524">
    <property type="term" value="F:ATP binding"/>
    <property type="evidence" value="ECO:0007669"/>
    <property type="project" value="UniProtKB-KW"/>
</dbReference>
<keyword evidence="6" id="KW-0997">Cell inner membrane</keyword>
<keyword evidence="10" id="KW-0547">Nucleotide-binding</keyword>
<keyword evidence="7" id="KW-0597">Phosphoprotein</keyword>
<evidence type="ECO:0000313" key="21">
    <source>
        <dbReference type="Proteomes" id="UP000217979"/>
    </source>
</evidence>
<dbReference type="InterPro" id="IPR004358">
    <property type="entry name" value="Sig_transdc_His_kin-like_C"/>
</dbReference>
<feature type="transmembrane region" description="Helical" evidence="16">
    <location>
        <begin position="167"/>
        <end position="185"/>
    </location>
</feature>
<keyword evidence="5" id="KW-1003">Cell membrane</keyword>
<evidence type="ECO:0000256" key="11">
    <source>
        <dbReference type="ARBA" id="ARBA00022777"/>
    </source>
</evidence>
<accession>A0A291DT76</accession>
<proteinExistence type="predicted"/>
<dbReference type="Proteomes" id="UP000217979">
    <property type="component" value="Chromosome"/>
</dbReference>
<evidence type="ECO:0000313" key="22">
    <source>
        <dbReference type="Proteomes" id="UP000251197"/>
    </source>
</evidence>
<evidence type="ECO:0000259" key="18">
    <source>
        <dbReference type="PROSITE" id="PS50885"/>
    </source>
</evidence>
<dbReference type="CDD" id="cd00082">
    <property type="entry name" value="HisKA"/>
    <property type="match status" value="1"/>
</dbReference>
<dbReference type="EMBL" id="UAVU01000003">
    <property type="protein sequence ID" value="SQA99424.1"/>
    <property type="molecule type" value="Genomic_DNA"/>
</dbReference>
<dbReference type="InterPro" id="IPR036097">
    <property type="entry name" value="HisK_dim/P_sf"/>
</dbReference>
<dbReference type="GO" id="GO:0000155">
    <property type="term" value="F:phosphorelay sensor kinase activity"/>
    <property type="evidence" value="ECO:0007669"/>
    <property type="project" value="InterPro"/>
</dbReference>
<evidence type="ECO:0000313" key="20">
    <source>
        <dbReference type="EMBL" id="SQA99424.1"/>
    </source>
</evidence>
<evidence type="ECO:0000259" key="17">
    <source>
        <dbReference type="PROSITE" id="PS50109"/>
    </source>
</evidence>
<dbReference type="InterPro" id="IPR036890">
    <property type="entry name" value="HATPase_C_sf"/>
</dbReference>
<dbReference type="PANTHER" id="PTHR45436">
    <property type="entry name" value="SENSOR HISTIDINE KINASE YKOH"/>
    <property type="match status" value="1"/>
</dbReference>
<dbReference type="GO" id="GO:0005886">
    <property type="term" value="C:plasma membrane"/>
    <property type="evidence" value="ECO:0007669"/>
    <property type="project" value="UniProtKB-SubCell"/>
</dbReference>
<keyword evidence="12" id="KW-0067">ATP-binding</keyword>
<dbReference type="STRING" id="158822.LH23_02180"/>
<comment type="subcellular location">
    <subcellularLocation>
        <location evidence="2">Cell inner membrane</location>
        <topology evidence="2">Multi-pass membrane protein</topology>
    </subcellularLocation>
</comment>
<dbReference type="Pfam" id="PF02518">
    <property type="entry name" value="HATPase_c"/>
    <property type="match status" value="1"/>
</dbReference>
<reference evidence="20 22" key="2">
    <citation type="submission" date="2018-06" db="EMBL/GenBank/DDBJ databases">
        <authorList>
            <consortium name="Pathogen Informatics"/>
            <person name="Doyle S."/>
        </authorList>
    </citation>
    <scope>NUCLEOTIDE SEQUENCE [LARGE SCALE GENOMIC DNA]</scope>
    <source>
        <strain evidence="20 22">NCTC12120</strain>
    </source>
</reference>
<evidence type="ECO:0000256" key="7">
    <source>
        <dbReference type="ARBA" id="ARBA00022553"/>
    </source>
</evidence>
<name>A0A291DT76_9ENTR</name>
<evidence type="ECO:0000256" key="10">
    <source>
        <dbReference type="ARBA" id="ARBA00022741"/>
    </source>
</evidence>
<dbReference type="SMART" id="SM00388">
    <property type="entry name" value="HisKA"/>
    <property type="match status" value="1"/>
</dbReference>
<keyword evidence="15 16" id="KW-0472">Membrane</keyword>
<dbReference type="InterPro" id="IPR050428">
    <property type="entry name" value="TCS_sensor_his_kinase"/>
</dbReference>
<keyword evidence="8 20" id="KW-0808">Transferase</keyword>
<dbReference type="InterPro" id="IPR003661">
    <property type="entry name" value="HisK_dim/P_dom"/>
</dbReference>
<dbReference type="InterPro" id="IPR003660">
    <property type="entry name" value="HAMP_dom"/>
</dbReference>
<evidence type="ECO:0000256" key="13">
    <source>
        <dbReference type="ARBA" id="ARBA00022989"/>
    </source>
</evidence>
<reference evidence="19 21" key="1">
    <citation type="submission" date="2017-09" db="EMBL/GenBank/DDBJ databases">
        <title>FDA dAtabase for Regulatory Grade micrObial Sequences (FDA-ARGOS): Supporting development and validation of Infectious Disease Dx tests.</title>
        <authorList>
            <person name="Minogue T."/>
            <person name="Wolcott M."/>
            <person name="Wasieloski L."/>
            <person name="Aguilar W."/>
            <person name="Moore D."/>
            <person name="Tallon L."/>
            <person name="Sadzewicz L."/>
            <person name="Ott S."/>
            <person name="Zhao X."/>
            <person name="Nagaraj S."/>
            <person name="Vavikolanu K."/>
            <person name="Aluvathingal J."/>
            <person name="Nadendla S."/>
            <person name="Sichtig H."/>
        </authorList>
    </citation>
    <scope>NUCLEOTIDE SEQUENCE [LARGE SCALE GENOMIC DNA]</scope>
    <source>
        <strain evidence="19 21">FDAARGOS_392</strain>
    </source>
</reference>
<dbReference type="Gene3D" id="1.20.5.1040">
    <property type="entry name" value="Sensor protein qsec"/>
    <property type="match status" value="2"/>
</dbReference>
<evidence type="ECO:0000256" key="4">
    <source>
        <dbReference type="ARBA" id="ARBA00017234"/>
    </source>
</evidence>
<dbReference type="PROSITE" id="PS50109">
    <property type="entry name" value="HIS_KIN"/>
    <property type="match status" value="1"/>
</dbReference>
<dbReference type="NCBIfam" id="NF007664">
    <property type="entry name" value="PRK10337.1"/>
    <property type="match status" value="1"/>
</dbReference>
<dbReference type="RefSeq" id="WP_061277261.1">
    <property type="nucleotide sequence ID" value="NZ_CP023525.1"/>
</dbReference>
<protein>
    <recommendedName>
        <fullName evidence="4">Sensor protein QseC</fullName>
        <ecNumber evidence="3">2.7.13.3</ecNumber>
    </recommendedName>
</protein>
<evidence type="ECO:0000256" key="15">
    <source>
        <dbReference type="ARBA" id="ARBA00023136"/>
    </source>
</evidence>
<evidence type="ECO:0000256" key="5">
    <source>
        <dbReference type="ARBA" id="ARBA00022475"/>
    </source>
</evidence>
<organism evidence="19 21">
    <name type="scientific">Cedecea neteri</name>
    <dbReference type="NCBI Taxonomy" id="158822"/>
    <lineage>
        <taxon>Bacteria</taxon>
        <taxon>Pseudomonadati</taxon>
        <taxon>Pseudomonadota</taxon>
        <taxon>Gammaproteobacteria</taxon>
        <taxon>Enterobacterales</taxon>
        <taxon>Enterobacteriaceae</taxon>
        <taxon>Cedecea</taxon>
    </lineage>
</organism>
<dbReference type="InterPro" id="IPR003594">
    <property type="entry name" value="HATPase_dom"/>
</dbReference>
<keyword evidence="14" id="KW-0902">Two-component regulatory system</keyword>
<dbReference type="SUPFAM" id="SSF47384">
    <property type="entry name" value="Homodimeric domain of signal transducing histidine kinase"/>
    <property type="match status" value="1"/>
</dbReference>
<evidence type="ECO:0000256" key="6">
    <source>
        <dbReference type="ARBA" id="ARBA00022519"/>
    </source>
</evidence>
<dbReference type="Gene3D" id="3.30.565.10">
    <property type="entry name" value="Histidine kinase-like ATPase, C-terminal domain"/>
    <property type="match status" value="1"/>
</dbReference>
<feature type="domain" description="HAMP" evidence="18">
    <location>
        <begin position="186"/>
        <end position="238"/>
    </location>
</feature>
<dbReference type="Pfam" id="PF00672">
    <property type="entry name" value="HAMP"/>
    <property type="match status" value="1"/>
</dbReference>
<dbReference type="EMBL" id="CP023525">
    <property type="protein sequence ID" value="ATF91030.1"/>
    <property type="molecule type" value="Genomic_DNA"/>
</dbReference>
<feature type="domain" description="Histidine kinase" evidence="17">
    <location>
        <begin position="246"/>
        <end position="453"/>
    </location>
</feature>
<evidence type="ECO:0000256" key="14">
    <source>
        <dbReference type="ARBA" id="ARBA00023012"/>
    </source>
</evidence>
<dbReference type="FunFam" id="1.10.287.130:FF:000035">
    <property type="entry name" value="Two-component sensor histidine kinase"/>
    <property type="match status" value="1"/>
</dbReference>